<evidence type="ECO:0000256" key="8">
    <source>
        <dbReference type="ARBA" id="ARBA00023136"/>
    </source>
</evidence>
<evidence type="ECO:0000256" key="13">
    <source>
        <dbReference type="PIRNR" id="PIRNR037090"/>
    </source>
</evidence>
<dbReference type="InterPro" id="IPR044440">
    <property type="entry name" value="GABAb_receptor_plant_PBP1"/>
</dbReference>
<evidence type="ECO:0000256" key="3">
    <source>
        <dbReference type="ARBA" id="ARBA00022448"/>
    </source>
</evidence>
<dbReference type="InterPro" id="IPR017103">
    <property type="entry name" value="Iontropic_Glu_rcpt_pln"/>
</dbReference>
<dbReference type="PIRSF" id="PIRSF037090">
    <property type="entry name" value="Iontro_Glu-like_rcpt_pln"/>
    <property type="match status" value="1"/>
</dbReference>
<proteinExistence type="inferred from homology"/>
<dbReference type="Pfam" id="PF01094">
    <property type="entry name" value="ANF_receptor"/>
    <property type="match status" value="1"/>
</dbReference>
<keyword evidence="4 15" id="KW-0812">Transmembrane</keyword>
<protein>
    <recommendedName>
        <fullName evidence="13">Glutamate receptor</fullName>
    </recommendedName>
</protein>
<keyword evidence="8 13" id="KW-0472">Membrane</keyword>
<evidence type="ECO:0000313" key="18">
    <source>
        <dbReference type="EMBL" id="KAG6506155.1"/>
    </source>
</evidence>
<keyword evidence="10" id="KW-0325">Glycoprotein</keyword>
<evidence type="ECO:0000256" key="2">
    <source>
        <dbReference type="ARBA" id="ARBA00008685"/>
    </source>
</evidence>
<feature type="transmembrane region" description="Helical" evidence="15">
    <location>
        <begin position="799"/>
        <end position="821"/>
    </location>
</feature>
<dbReference type="Gene3D" id="3.40.190.10">
    <property type="entry name" value="Periplasmic binding protein-like II"/>
    <property type="match status" value="3"/>
</dbReference>
<name>A0A8J5GLH1_ZINOF</name>
<evidence type="ECO:0000256" key="9">
    <source>
        <dbReference type="ARBA" id="ARBA00023170"/>
    </source>
</evidence>
<keyword evidence="11 13" id="KW-1071">Ligand-gated ion channel</keyword>
<evidence type="ECO:0000256" key="15">
    <source>
        <dbReference type="SAM" id="Phobius"/>
    </source>
</evidence>
<dbReference type="AlphaFoldDB" id="A0A8J5GLH1"/>
<evidence type="ECO:0000259" key="17">
    <source>
        <dbReference type="SMART" id="SM00079"/>
    </source>
</evidence>
<feature type="chain" id="PRO_5035249622" description="Glutamate receptor" evidence="16">
    <location>
        <begin position="39"/>
        <end position="877"/>
    </location>
</feature>
<evidence type="ECO:0000256" key="11">
    <source>
        <dbReference type="ARBA" id="ARBA00023286"/>
    </source>
</evidence>
<keyword evidence="19" id="KW-1185">Reference proteome</keyword>
<feature type="disulfide bond" evidence="14">
    <location>
        <begin position="730"/>
        <end position="784"/>
    </location>
</feature>
<evidence type="ECO:0000256" key="5">
    <source>
        <dbReference type="ARBA" id="ARBA00022729"/>
    </source>
</evidence>
<dbReference type="PANTHER" id="PTHR18966">
    <property type="entry name" value="IONOTROPIC GLUTAMATE RECEPTOR"/>
    <property type="match status" value="1"/>
</dbReference>
<dbReference type="EMBL" id="JACMSC010000009">
    <property type="protein sequence ID" value="KAG6506155.1"/>
    <property type="molecule type" value="Genomic_DNA"/>
</dbReference>
<dbReference type="CDD" id="cd13686">
    <property type="entry name" value="GluR_Plant"/>
    <property type="match status" value="1"/>
</dbReference>
<evidence type="ECO:0000256" key="10">
    <source>
        <dbReference type="ARBA" id="ARBA00023180"/>
    </source>
</evidence>
<feature type="transmembrane region" description="Helical" evidence="15">
    <location>
        <begin position="621"/>
        <end position="645"/>
    </location>
</feature>
<accession>A0A8J5GLH1</accession>
<keyword evidence="5 16" id="KW-0732">Signal</keyword>
<dbReference type="InterPro" id="IPR019594">
    <property type="entry name" value="Glu/Gly-bd"/>
</dbReference>
<keyword evidence="14" id="KW-1015">Disulfide bond</keyword>
<dbReference type="SUPFAM" id="SSF53850">
    <property type="entry name" value="Periplasmic binding protein-like II"/>
    <property type="match status" value="1"/>
</dbReference>
<keyword evidence="3 13" id="KW-0813">Transport</keyword>
<keyword evidence="12 13" id="KW-0407">Ion channel</keyword>
<evidence type="ECO:0000256" key="6">
    <source>
        <dbReference type="ARBA" id="ARBA00022989"/>
    </source>
</evidence>
<gene>
    <name evidence="18" type="ORF">ZIOFF_031472</name>
</gene>
<keyword evidence="9 13" id="KW-0675">Receptor</keyword>
<dbReference type="InterPro" id="IPR001320">
    <property type="entry name" value="Iontro_rcpt_C"/>
</dbReference>
<sequence length="877" mass="96315">MNLVLANAMQAACHFDPLRRMELLHLLVLCFSVGLVGGNRTSAPPGEVNLGALFNFGSTIGRAAKLAVELAVEDVNSDPRVLAGTRLNLLAQDTKCSGFLGTVQSLQLLEKNVVAIVGPQSSGIAHVVSHIAHELHVPLLSFAATDPALSSLEHSYFVRTTQSDYFQMNAIADLVANFGWRVVTAIFVDDDFGRGGINALEDALMKKHIEISSKAAVPPNAETSAINDVLLKVMLKESRIYVVHVNPDSGLKVFSVAKSLGMMAAGYAWIASDWLATVLDSSHPPNADTMELIQGAIALRQHVPDSNLKRAFTARWNNLEQSRRNLTSGLNTYALYAYDSVWLAADAIDQLIGEGQTFEFSGDPRLKDSNESPLHLSALKYFSGGDKLVEKMLQTKFTGLTGLFEFDSNGNLIHPAFDILNIGGTGFRRIGFWSNESGLSVVPPENASSNRTQELYSVIWPGESSTKPRGWVFPIDGKPLRIAVPYRTSFKEFVTKDTGPDNVKGYCIDVFKAAVSLLPYPIPYTFVLFGNGTKNPSYNDMVEQVYENVSVGDISIVTNRTRFVDFTQPFIESGLVIVAPVKRKSSNAWAFSEPFTMKMWFSFSIMFFAHRESAKSTLTRFVLIVWMFVVLIINSSYTAGLTSLLTVRQLSSNIKGLESLISGSYPIGFQVGSFVRDYMIEDLSIDESRLVPLNGPNEYADALDLGPQNGGVAAVVDELPYVELFLSDNCRYMTVGQEFTRSGWGFAFPRDSPLAVDLSTALLTLSEKGDLQRIHDKWLTVSECGADDSQVDSNQLRLASFWGLFLICGLACLVSIVIFLLRVLRQYMKYGEVGGEEEQPESGGGSIQCTSSFKGLISFVDKKEEDVKKGKKESDKQ</sequence>
<dbReference type="SMART" id="SM00079">
    <property type="entry name" value="PBPe"/>
    <property type="match status" value="1"/>
</dbReference>
<keyword evidence="6 15" id="KW-1133">Transmembrane helix</keyword>
<reference evidence="18 19" key="1">
    <citation type="submission" date="2020-08" db="EMBL/GenBank/DDBJ databases">
        <title>Plant Genome Project.</title>
        <authorList>
            <person name="Zhang R.-G."/>
        </authorList>
    </citation>
    <scope>NUCLEOTIDE SEQUENCE [LARGE SCALE GENOMIC DNA]</scope>
    <source>
        <tissue evidence="18">Rhizome</tissue>
    </source>
</reference>
<evidence type="ECO:0000256" key="14">
    <source>
        <dbReference type="PIRSR" id="PIRSR037090-50"/>
    </source>
</evidence>
<dbReference type="CDD" id="cd19990">
    <property type="entry name" value="PBP1_GABAb_receptor_plant"/>
    <property type="match status" value="1"/>
</dbReference>
<dbReference type="Pfam" id="PF10613">
    <property type="entry name" value="Lig_chan-Glu_bd"/>
    <property type="match status" value="1"/>
</dbReference>
<dbReference type="InterPro" id="IPR015683">
    <property type="entry name" value="Ionotropic_Glu_rcpt"/>
</dbReference>
<organism evidence="18 19">
    <name type="scientific">Zingiber officinale</name>
    <name type="common">Ginger</name>
    <name type="synonym">Amomum zingiber</name>
    <dbReference type="NCBI Taxonomy" id="94328"/>
    <lineage>
        <taxon>Eukaryota</taxon>
        <taxon>Viridiplantae</taxon>
        <taxon>Streptophyta</taxon>
        <taxon>Embryophyta</taxon>
        <taxon>Tracheophyta</taxon>
        <taxon>Spermatophyta</taxon>
        <taxon>Magnoliopsida</taxon>
        <taxon>Liliopsida</taxon>
        <taxon>Zingiberales</taxon>
        <taxon>Zingiberaceae</taxon>
        <taxon>Zingiber</taxon>
    </lineage>
</organism>
<feature type="domain" description="Ionotropic glutamate receptor C-terminal" evidence="17">
    <location>
        <begin position="481"/>
        <end position="781"/>
    </location>
</feature>
<comment type="caution">
    <text evidence="18">The sequence shown here is derived from an EMBL/GenBank/DDBJ whole genome shotgun (WGS) entry which is preliminary data.</text>
</comment>
<evidence type="ECO:0000256" key="12">
    <source>
        <dbReference type="ARBA" id="ARBA00023303"/>
    </source>
</evidence>
<dbReference type="Proteomes" id="UP000734854">
    <property type="component" value="Unassembled WGS sequence"/>
</dbReference>
<dbReference type="PRINTS" id="PR01176">
    <property type="entry name" value="GABABRECEPTR"/>
</dbReference>
<comment type="function">
    <text evidence="13">Glutamate-gated receptor that probably acts as non-selective cation channel.</text>
</comment>
<keyword evidence="7 13" id="KW-0406">Ion transport</keyword>
<dbReference type="Gene3D" id="3.40.50.2300">
    <property type="match status" value="2"/>
</dbReference>
<dbReference type="GO" id="GO:0015276">
    <property type="term" value="F:ligand-gated monoatomic ion channel activity"/>
    <property type="evidence" value="ECO:0007669"/>
    <property type="project" value="InterPro"/>
</dbReference>
<dbReference type="GO" id="GO:0016020">
    <property type="term" value="C:membrane"/>
    <property type="evidence" value="ECO:0007669"/>
    <property type="project" value="UniProtKB-SubCell"/>
</dbReference>
<dbReference type="SUPFAM" id="SSF53822">
    <property type="entry name" value="Periplasmic binding protein-like I"/>
    <property type="match status" value="1"/>
</dbReference>
<dbReference type="InterPro" id="IPR001828">
    <property type="entry name" value="ANF_lig-bd_rcpt"/>
</dbReference>
<dbReference type="FunFam" id="3.40.50.2300:FF:000081">
    <property type="entry name" value="Glutamate receptor"/>
    <property type="match status" value="1"/>
</dbReference>
<evidence type="ECO:0000256" key="4">
    <source>
        <dbReference type="ARBA" id="ARBA00022692"/>
    </source>
</evidence>
<comment type="subcellular location">
    <subcellularLocation>
        <location evidence="1">Membrane</location>
        <topology evidence="1">Multi-pass membrane protein</topology>
    </subcellularLocation>
</comment>
<evidence type="ECO:0000256" key="1">
    <source>
        <dbReference type="ARBA" id="ARBA00004141"/>
    </source>
</evidence>
<dbReference type="Pfam" id="PF00060">
    <property type="entry name" value="Lig_chan"/>
    <property type="match status" value="1"/>
</dbReference>
<dbReference type="InterPro" id="IPR028082">
    <property type="entry name" value="Peripla_BP_I"/>
</dbReference>
<evidence type="ECO:0000313" key="19">
    <source>
        <dbReference type="Proteomes" id="UP000734854"/>
    </source>
</evidence>
<comment type="similarity">
    <text evidence="2 13">Belongs to the glutamate-gated ion channel (TC 1.A.10.1) family.</text>
</comment>
<dbReference type="FunFam" id="3.40.190.10:FF:000175">
    <property type="entry name" value="Glutamate receptor"/>
    <property type="match status" value="1"/>
</dbReference>
<evidence type="ECO:0000256" key="16">
    <source>
        <dbReference type="SAM" id="SignalP"/>
    </source>
</evidence>
<feature type="signal peptide" evidence="16">
    <location>
        <begin position="1"/>
        <end position="38"/>
    </location>
</feature>
<evidence type="ECO:0000256" key="7">
    <source>
        <dbReference type="ARBA" id="ARBA00023065"/>
    </source>
</evidence>
<dbReference type="FunFam" id="3.40.190.10:FF:000054">
    <property type="entry name" value="Glutamate receptor"/>
    <property type="match status" value="1"/>
</dbReference>